<evidence type="ECO:0000313" key="2">
    <source>
        <dbReference type="EMBL" id="QPG77175.1"/>
    </source>
</evidence>
<protein>
    <recommendedName>
        <fullName evidence="4">Low-affinity Fe(2+) transport protein</fullName>
    </recommendedName>
</protein>
<dbReference type="OrthoDB" id="2224262at2759"/>
<organism evidence="2 3">
    <name type="scientific">Eeniella nana</name>
    <name type="common">Yeast</name>
    <name type="synonym">Brettanomyces nanus</name>
    <dbReference type="NCBI Taxonomy" id="13502"/>
    <lineage>
        <taxon>Eukaryota</taxon>
        <taxon>Fungi</taxon>
        <taxon>Dikarya</taxon>
        <taxon>Ascomycota</taxon>
        <taxon>Saccharomycotina</taxon>
        <taxon>Pichiomycetes</taxon>
        <taxon>Pichiales</taxon>
        <taxon>Pichiaceae</taxon>
        <taxon>Brettanomyces</taxon>
    </lineage>
</organism>
<dbReference type="GO" id="GO:0055085">
    <property type="term" value="P:transmembrane transport"/>
    <property type="evidence" value="ECO:0007669"/>
    <property type="project" value="InterPro"/>
</dbReference>
<keyword evidence="1" id="KW-1133">Transmembrane helix</keyword>
<name>A0A875SAV9_EENNA</name>
<dbReference type="GeneID" id="62197981"/>
<sequence length="551" mass="63338">MKVPLSVKLSSIFVLKNQSTLLVKSNMTYPDRFDEIWEPESVQSASMERDSKLDRYEVTNGYEDGYVSVLDRIIVEVVRMAGSMYMFMAMWIILALWIVLGIVYNAPQTWQIIMQDGQSIQTYIWDTLLMRQQLDDSTSFLKLYGRLKSRFLTHRRLLDVLTRRTKALSGIVVSEKKEGSYITSASLENRGTGSSLFDDLQRSIEAEVKLPAQNWFDKLCTFLSQCLGSLPSVVIYWIGIFVWIGCGNLYIVTGNSPPFTGQRTGSNPHYSKWNDNWQLFINTTTAVVLLITSILLENVRDRNDGYIREQMQKLCTLDCKIEGMARYATGDLEDNEIVEIPPVKRLGIKKIISAYAQIIGTGIGLVISCFVFAIWLGFGSRMNWDSNWWLIIGTFTGLVGFVDGFTLREIYYSITNYEEKRFGELLDDSQELLDVAGIEYRLRNYVVDRTFIYRFSEYVNYLCSNQWSVVIAVVAVMILLFIASALHWSITGQLICNTPTMIIEGFCLLILIQAHNWADFRRRFIVKQLAVSRELLYQHVQKLLPADKFTR</sequence>
<keyword evidence="1" id="KW-0472">Membrane</keyword>
<keyword evidence="3" id="KW-1185">Reference proteome</keyword>
<dbReference type="Proteomes" id="UP000662931">
    <property type="component" value="Chromosome 4"/>
</dbReference>
<feature type="transmembrane region" description="Helical" evidence="1">
    <location>
        <begin position="354"/>
        <end position="376"/>
    </location>
</feature>
<gene>
    <name evidence="2" type="ORF">FOA43_004581</name>
</gene>
<dbReference type="EMBL" id="CP064815">
    <property type="protein sequence ID" value="QPG77175.1"/>
    <property type="molecule type" value="Genomic_DNA"/>
</dbReference>
<dbReference type="AlphaFoldDB" id="A0A875SAV9"/>
<proteinExistence type="predicted"/>
<keyword evidence="1" id="KW-0812">Transmembrane</keyword>
<feature type="transmembrane region" description="Helical" evidence="1">
    <location>
        <begin position="233"/>
        <end position="252"/>
    </location>
</feature>
<accession>A0A875SAV9</accession>
<feature type="transmembrane region" description="Helical" evidence="1">
    <location>
        <begin position="84"/>
        <end position="104"/>
    </location>
</feature>
<dbReference type="InterPro" id="IPR007251">
    <property type="entry name" value="Iron_permease_Fet4"/>
</dbReference>
<feature type="transmembrane region" description="Helical" evidence="1">
    <location>
        <begin position="277"/>
        <end position="296"/>
    </location>
</feature>
<dbReference type="RefSeq" id="XP_038780740.1">
    <property type="nucleotide sequence ID" value="XM_038924812.1"/>
</dbReference>
<evidence type="ECO:0008006" key="4">
    <source>
        <dbReference type="Google" id="ProtNLM"/>
    </source>
</evidence>
<feature type="transmembrane region" description="Helical" evidence="1">
    <location>
        <begin position="388"/>
        <end position="407"/>
    </location>
</feature>
<reference evidence="2" key="1">
    <citation type="submission" date="2020-10" db="EMBL/GenBank/DDBJ databases">
        <authorList>
            <person name="Roach M.J.R."/>
        </authorList>
    </citation>
    <scope>NUCLEOTIDE SEQUENCE</scope>
    <source>
        <strain evidence="2">CBS 1945</strain>
    </source>
</reference>
<dbReference type="KEGG" id="bnn:FOA43_004581"/>
<dbReference type="Pfam" id="PF04120">
    <property type="entry name" value="Iron_permease"/>
    <property type="match status" value="1"/>
</dbReference>
<evidence type="ECO:0000256" key="1">
    <source>
        <dbReference type="SAM" id="Phobius"/>
    </source>
</evidence>
<evidence type="ECO:0000313" key="3">
    <source>
        <dbReference type="Proteomes" id="UP000662931"/>
    </source>
</evidence>
<feature type="transmembrane region" description="Helical" evidence="1">
    <location>
        <begin position="500"/>
        <end position="518"/>
    </location>
</feature>
<feature type="transmembrane region" description="Helical" evidence="1">
    <location>
        <begin position="467"/>
        <end position="488"/>
    </location>
</feature>